<evidence type="ECO:0000256" key="2">
    <source>
        <dbReference type="ARBA" id="ARBA00010961"/>
    </source>
</evidence>
<dbReference type="PATRIC" id="fig|1158610.3.peg.1705"/>
<evidence type="ECO:0000313" key="6">
    <source>
        <dbReference type="EMBL" id="EOL44084.1"/>
    </source>
</evidence>
<dbReference type="AlphaFoldDB" id="R3TRA3"/>
<proteinExistence type="inferred from homology"/>
<dbReference type="Pfam" id="PF00872">
    <property type="entry name" value="Transposase_mut"/>
    <property type="match status" value="1"/>
</dbReference>
<keyword evidence="4" id="KW-0238">DNA-binding</keyword>
<comment type="caution">
    <text evidence="6">The sequence shown here is derived from an EMBL/GenBank/DDBJ whole genome shotgun (WGS) entry which is preliminary data.</text>
</comment>
<evidence type="ECO:0000256" key="3">
    <source>
        <dbReference type="ARBA" id="ARBA00022578"/>
    </source>
</evidence>
<reference evidence="6 7" key="1">
    <citation type="submission" date="2013-02" db="EMBL/GenBank/DDBJ databases">
        <title>The Genome Sequence of Enterococcus phoeniculicola BAA-412.</title>
        <authorList>
            <consortium name="The Broad Institute Genome Sequencing Platform"/>
            <consortium name="The Broad Institute Genome Sequencing Center for Infectious Disease"/>
            <person name="Earl A.M."/>
            <person name="Gilmore M.S."/>
            <person name="Lebreton F."/>
            <person name="Walker B."/>
            <person name="Young S.K."/>
            <person name="Zeng Q."/>
            <person name="Gargeya S."/>
            <person name="Fitzgerald M."/>
            <person name="Haas B."/>
            <person name="Abouelleil A."/>
            <person name="Alvarado L."/>
            <person name="Arachchi H.M."/>
            <person name="Berlin A.M."/>
            <person name="Chapman S.B."/>
            <person name="Dewar J."/>
            <person name="Goldberg J."/>
            <person name="Griggs A."/>
            <person name="Gujja S."/>
            <person name="Hansen M."/>
            <person name="Howarth C."/>
            <person name="Imamovic A."/>
            <person name="Larimer J."/>
            <person name="McCowan C."/>
            <person name="Murphy C."/>
            <person name="Neiman D."/>
            <person name="Pearson M."/>
            <person name="Priest M."/>
            <person name="Roberts A."/>
            <person name="Saif S."/>
            <person name="Shea T."/>
            <person name="Sisk P."/>
            <person name="Sykes S."/>
            <person name="Wortman J."/>
            <person name="Nusbaum C."/>
            <person name="Birren B."/>
        </authorList>
    </citation>
    <scope>NUCLEOTIDE SEQUENCE [LARGE SCALE GENOMIC DNA]</scope>
    <source>
        <strain evidence="6 7">ATCC BAA-412</strain>
    </source>
</reference>
<evidence type="ECO:0008006" key="8">
    <source>
        <dbReference type="Google" id="ProtNLM"/>
    </source>
</evidence>
<evidence type="ECO:0000256" key="4">
    <source>
        <dbReference type="ARBA" id="ARBA00023125"/>
    </source>
</evidence>
<comment type="function">
    <text evidence="1">Required for the transposition of the insertion element.</text>
</comment>
<accession>R3TRA3</accession>
<evidence type="ECO:0000256" key="1">
    <source>
        <dbReference type="ARBA" id="ARBA00002190"/>
    </source>
</evidence>
<gene>
    <name evidence="6" type="ORF">UC3_01714</name>
</gene>
<dbReference type="EMBL" id="AJAT01000014">
    <property type="protein sequence ID" value="EOL44084.1"/>
    <property type="molecule type" value="Genomic_DNA"/>
</dbReference>
<name>R3TRA3_9ENTE</name>
<evidence type="ECO:0000256" key="5">
    <source>
        <dbReference type="ARBA" id="ARBA00023172"/>
    </source>
</evidence>
<dbReference type="GO" id="GO:0004803">
    <property type="term" value="F:transposase activity"/>
    <property type="evidence" value="ECO:0007669"/>
    <property type="project" value="InterPro"/>
</dbReference>
<dbReference type="GO" id="GO:0003677">
    <property type="term" value="F:DNA binding"/>
    <property type="evidence" value="ECO:0007669"/>
    <property type="project" value="UniProtKB-KW"/>
</dbReference>
<protein>
    <recommendedName>
        <fullName evidence="8">Transposase for insertion sequence element</fullName>
    </recommendedName>
</protein>
<comment type="similarity">
    <text evidence="2">Belongs to the transposase mutator family.</text>
</comment>
<keyword evidence="7" id="KW-1185">Reference proteome</keyword>
<dbReference type="HOGENOM" id="CLU_036805_7_1_9"/>
<dbReference type="eggNOG" id="COG3328">
    <property type="taxonomic scope" value="Bacteria"/>
</dbReference>
<keyword evidence="5" id="KW-0233">DNA recombination</keyword>
<sequence length="66" mass="7601">MNNFTTEIMETLINKGDLDDLFRRHLELAIHSLLKAELTAFLDYEKYDRAGFNSGNSRNGNYSCLV</sequence>
<dbReference type="Proteomes" id="UP000013785">
    <property type="component" value="Unassembled WGS sequence"/>
</dbReference>
<organism evidence="6 7">
    <name type="scientific">Enterococcus phoeniculicola ATCC BAA-412</name>
    <dbReference type="NCBI Taxonomy" id="1158610"/>
    <lineage>
        <taxon>Bacteria</taxon>
        <taxon>Bacillati</taxon>
        <taxon>Bacillota</taxon>
        <taxon>Bacilli</taxon>
        <taxon>Lactobacillales</taxon>
        <taxon>Enterococcaceae</taxon>
        <taxon>Enterococcus</taxon>
    </lineage>
</organism>
<evidence type="ECO:0000313" key="7">
    <source>
        <dbReference type="Proteomes" id="UP000013785"/>
    </source>
</evidence>
<keyword evidence="3" id="KW-0815">Transposition</keyword>
<dbReference type="InterPro" id="IPR001207">
    <property type="entry name" value="Transposase_mutator"/>
</dbReference>
<dbReference type="GO" id="GO:0006313">
    <property type="term" value="P:DNA transposition"/>
    <property type="evidence" value="ECO:0007669"/>
    <property type="project" value="InterPro"/>
</dbReference>